<gene>
    <name evidence="1" type="ORF">S03H2_22867</name>
</gene>
<name>X1H5H4_9ZZZZ</name>
<sequence>MHPDLFWLHYKAIGRTVDMAATDLKRRVGKQITAKKGDIAKGISKKKTTFYGSIG</sequence>
<protein>
    <submittedName>
        <fullName evidence="1">Uncharacterized protein</fullName>
    </submittedName>
</protein>
<organism evidence="1">
    <name type="scientific">marine sediment metagenome</name>
    <dbReference type="NCBI Taxonomy" id="412755"/>
    <lineage>
        <taxon>unclassified sequences</taxon>
        <taxon>metagenomes</taxon>
        <taxon>ecological metagenomes</taxon>
    </lineage>
</organism>
<reference evidence="1" key="1">
    <citation type="journal article" date="2014" name="Front. Microbiol.">
        <title>High frequency of phylogenetically diverse reductive dehalogenase-homologous genes in deep subseafloor sedimentary metagenomes.</title>
        <authorList>
            <person name="Kawai M."/>
            <person name="Futagami T."/>
            <person name="Toyoda A."/>
            <person name="Takaki Y."/>
            <person name="Nishi S."/>
            <person name="Hori S."/>
            <person name="Arai W."/>
            <person name="Tsubouchi T."/>
            <person name="Morono Y."/>
            <person name="Uchiyama I."/>
            <person name="Ito T."/>
            <person name="Fujiyama A."/>
            <person name="Inagaki F."/>
            <person name="Takami H."/>
        </authorList>
    </citation>
    <scope>NUCLEOTIDE SEQUENCE</scope>
    <source>
        <strain evidence="1">Expedition CK06-06</strain>
    </source>
</reference>
<proteinExistence type="predicted"/>
<feature type="non-terminal residue" evidence="1">
    <location>
        <position position="55"/>
    </location>
</feature>
<comment type="caution">
    <text evidence="1">The sequence shown here is derived from an EMBL/GenBank/DDBJ whole genome shotgun (WGS) entry which is preliminary data.</text>
</comment>
<dbReference type="EMBL" id="BARU01012386">
    <property type="protein sequence ID" value="GAH40533.1"/>
    <property type="molecule type" value="Genomic_DNA"/>
</dbReference>
<accession>X1H5H4</accession>
<evidence type="ECO:0000313" key="1">
    <source>
        <dbReference type="EMBL" id="GAH40533.1"/>
    </source>
</evidence>
<dbReference type="AlphaFoldDB" id="X1H5H4"/>